<dbReference type="GO" id="GO:0006351">
    <property type="term" value="P:DNA-templated transcription"/>
    <property type="evidence" value="ECO:0007669"/>
    <property type="project" value="InterPro"/>
</dbReference>
<dbReference type="InterPro" id="IPR007219">
    <property type="entry name" value="XnlR_reg_dom"/>
</dbReference>
<proteinExistence type="predicted"/>
<feature type="domain" description="Zn(2)-C6 fungal-type" evidence="5">
    <location>
        <begin position="347"/>
        <end position="377"/>
    </location>
</feature>
<keyword evidence="2" id="KW-0521">NADP</keyword>
<feature type="region of interest" description="Disordered" evidence="4">
    <location>
        <begin position="374"/>
        <end position="430"/>
    </location>
</feature>
<feature type="compositionally biased region" description="Basic and acidic residues" evidence="4">
    <location>
        <begin position="328"/>
        <end position="337"/>
    </location>
</feature>
<dbReference type="InterPro" id="IPR001138">
    <property type="entry name" value="Zn2Cys6_DnaBD"/>
</dbReference>
<dbReference type="PROSITE" id="PS00463">
    <property type="entry name" value="ZN2_CY6_FUNGAL_1"/>
    <property type="match status" value="1"/>
</dbReference>
<dbReference type="Pfam" id="PF04082">
    <property type="entry name" value="Fungal_trans"/>
    <property type="match status" value="1"/>
</dbReference>
<dbReference type="EMBL" id="PUHQ01000043">
    <property type="protein sequence ID" value="KAG0660525.1"/>
    <property type="molecule type" value="Genomic_DNA"/>
</dbReference>
<evidence type="ECO:0000256" key="4">
    <source>
        <dbReference type="SAM" id="MobiDB-lite"/>
    </source>
</evidence>
<dbReference type="GO" id="GO:0000981">
    <property type="term" value="F:DNA-binding transcription factor activity, RNA polymerase II-specific"/>
    <property type="evidence" value="ECO:0007669"/>
    <property type="project" value="InterPro"/>
</dbReference>
<evidence type="ECO:0000256" key="1">
    <source>
        <dbReference type="ARBA" id="ARBA00022723"/>
    </source>
</evidence>
<protein>
    <recommendedName>
        <fullName evidence="5">Zn(2)-C6 fungal-type domain-containing protein</fullName>
    </recommendedName>
</protein>
<dbReference type="PANTHER" id="PTHR47783">
    <property type="entry name" value="ZN(II)2CYS6 TRANSCRIPTION FACTOR (EUROFUNG)-RELATED"/>
    <property type="match status" value="1"/>
</dbReference>
<dbReference type="Pfam" id="PF00172">
    <property type="entry name" value="Zn_clus"/>
    <property type="match status" value="1"/>
</dbReference>
<dbReference type="Proteomes" id="UP000777482">
    <property type="component" value="Unassembled WGS sequence"/>
</dbReference>
<dbReference type="InterPro" id="IPR020904">
    <property type="entry name" value="Sc_DH/Rdtase_CS"/>
</dbReference>
<sequence>MLVQDVTSETALPNGHLPERDFAPAAHTSTPSLFSLADSTIVVTGGGRGIGQALAKGIAEAGGSVACLDVLPEPTNGDGEWDAIKKATSKTGASASYHVCDITNEELMLETFNKIEQASKGTVRGVVAGAGVQQMVPAIDYPMDGFRRIMEINVAGAFVTAKTAAKFWRDRNMQGCSLVMIASMSGEIANRGLTCSAYNSSKAAVHQMCRSLAQEWGPAYGIRINTLSPGYIRTAMTDALLAEKPDLEETWMRGAMLKRLGAPEDLIGPTVFLLSNASSWMTGSDVRVDDTRPDASGSKSNDDAQHHHRDGVAAGTAQANDTRATSAELDREGEQATKRKRSRITQACRRCKTRRARCDGVTPACGECVRASVDCEYPDPNEDGRKRRRSKAPPHGGVAAAATTRDEDPRTAPEAATQLPVASTSHAAAPQPPTFWPVSVFSQPRAPLQNSLPPPPTHRPYSYPPLEPPTSEANFAAVHMLADAASMPPQNPFDLFAPFSLAASDPRLASPATTDTTNGTGDASVAGMPAGQSVAGSLPGLNPAVRAVAPNPPPDENAAASVPKLSYLRPFGPSGIQPGLEQIVISIAAPPAFSRDQSPSPVPAFSGNGTASTSMFDGSAPSSFPYYQHGSQVPAFSSQPLTRTERFFEEGSDLPRAEIKNELLDVFFRCLGSLFPFLNRRSIENLDNGDSPASVDVPMLVNSIYSVAVKGPDPARSPGLYGVPFADKAKSMLIPLLGYPTTRTVQSILLLSFHEFGLNNDGSFWAFAGMGLRMAQDLGLHPDIEHANLDLYTRAVNRLTWWAVLAHDRMLSLGTGRPVTIKSKEISVPPPTDDDIRIVSGVDAPVPSAFPAYCRLMLLFGDMCDIVNCVKGKWKMSSSAEVSQAGQSASATKGSPDAACPPPHQPDDVRSLEPLEDAITRTYAELAPHLRWSSLNFRKHHDIGNGPIFLHLHLWYHCVLIMLYSPPLIYPQTKAARMSLADRLSVVTRCCLQVSQIIGVAELVGDHPDYEAAPFVNQPFFVAASAWIKDHHIRTGQCVLASSSNGSRHVTPTDLLAQSAAENFALCQNALARQEKYWLGCGWLGALASRKAGQASRTSIKAATAQLSTFVSEHEMAVFRRLAKRIGGEAHTPELDNDTLAAFFNALQTDAFTAQNHHLTSDDLAMAYTFASTFQDASHFTGPPQLPRHQ</sequence>
<dbReference type="Pfam" id="PF13561">
    <property type="entry name" value="adh_short_C2"/>
    <property type="match status" value="1"/>
</dbReference>
<comment type="caution">
    <text evidence="6">The sequence shown here is derived from an EMBL/GenBank/DDBJ whole genome shotgun (WGS) entry which is preliminary data.</text>
</comment>
<dbReference type="SMART" id="SM00906">
    <property type="entry name" value="Fungal_trans"/>
    <property type="match status" value="1"/>
</dbReference>
<keyword evidence="1" id="KW-0479">Metal-binding</keyword>
<dbReference type="InterPro" id="IPR036291">
    <property type="entry name" value="NAD(P)-bd_dom_sf"/>
</dbReference>
<dbReference type="PROSITE" id="PS00061">
    <property type="entry name" value="ADH_SHORT"/>
    <property type="match status" value="1"/>
</dbReference>
<dbReference type="PRINTS" id="PR00081">
    <property type="entry name" value="GDHRDH"/>
</dbReference>
<dbReference type="SMART" id="SM00822">
    <property type="entry name" value="PKS_KR"/>
    <property type="match status" value="1"/>
</dbReference>
<dbReference type="GO" id="GO:0003677">
    <property type="term" value="F:DNA binding"/>
    <property type="evidence" value="ECO:0007669"/>
    <property type="project" value="InterPro"/>
</dbReference>
<dbReference type="OrthoDB" id="2428527at2759"/>
<organism evidence="6 7">
    <name type="scientific">Rhodotorula mucilaginosa</name>
    <name type="common">Yeast</name>
    <name type="synonym">Rhodotorula rubra</name>
    <dbReference type="NCBI Taxonomy" id="5537"/>
    <lineage>
        <taxon>Eukaryota</taxon>
        <taxon>Fungi</taxon>
        <taxon>Dikarya</taxon>
        <taxon>Basidiomycota</taxon>
        <taxon>Pucciniomycotina</taxon>
        <taxon>Microbotryomycetes</taxon>
        <taxon>Sporidiobolales</taxon>
        <taxon>Sporidiobolaceae</taxon>
        <taxon>Rhodotorula</taxon>
    </lineage>
</organism>
<feature type="compositionally biased region" description="Polar residues" evidence="4">
    <location>
        <begin position="1"/>
        <end position="11"/>
    </location>
</feature>
<dbReference type="FunFam" id="3.40.50.720:FF:000245">
    <property type="entry name" value="Short chain dehydrogenase, putative"/>
    <property type="match status" value="1"/>
</dbReference>
<dbReference type="InterPro" id="IPR036864">
    <property type="entry name" value="Zn2-C6_fun-type_DNA-bd_sf"/>
</dbReference>
<accession>A0A9P7B5E3</accession>
<dbReference type="InterPro" id="IPR002347">
    <property type="entry name" value="SDR_fam"/>
</dbReference>
<evidence type="ECO:0000259" key="5">
    <source>
        <dbReference type="PROSITE" id="PS50048"/>
    </source>
</evidence>
<evidence type="ECO:0000313" key="6">
    <source>
        <dbReference type="EMBL" id="KAG0660525.1"/>
    </source>
</evidence>
<evidence type="ECO:0000313" key="7">
    <source>
        <dbReference type="Proteomes" id="UP000777482"/>
    </source>
</evidence>
<dbReference type="CDD" id="cd12148">
    <property type="entry name" value="fungal_TF_MHR"/>
    <property type="match status" value="1"/>
</dbReference>
<name>A0A9P7B5E3_RHOMI</name>
<evidence type="ECO:0000256" key="2">
    <source>
        <dbReference type="ARBA" id="ARBA00022857"/>
    </source>
</evidence>
<dbReference type="Gene3D" id="3.40.50.720">
    <property type="entry name" value="NAD(P)-binding Rossmann-like Domain"/>
    <property type="match status" value="1"/>
</dbReference>
<feature type="compositionally biased region" description="Low complexity" evidence="4">
    <location>
        <begin position="512"/>
        <end position="523"/>
    </location>
</feature>
<evidence type="ECO:0000256" key="3">
    <source>
        <dbReference type="ARBA" id="ARBA00023242"/>
    </source>
</evidence>
<dbReference type="Gene3D" id="4.10.240.10">
    <property type="entry name" value="Zn(2)-C6 fungal-type DNA-binding domain"/>
    <property type="match status" value="1"/>
</dbReference>
<dbReference type="PROSITE" id="PS50048">
    <property type="entry name" value="ZN2_CY6_FUNGAL_2"/>
    <property type="match status" value="1"/>
</dbReference>
<dbReference type="AlphaFoldDB" id="A0A9P7B5E3"/>
<gene>
    <name evidence="6" type="ORF">C6P46_004550</name>
</gene>
<keyword evidence="3" id="KW-0539">Nucleus</keyword>
<feature type="region of interest" description="Disordered" evidence="4">
    <location>
        <begin position="885"/>
        <end position="910"/>
    </location>
</feature>
<dbReference type="PANTHER" id="PTHR47783:SF1">
    <property type="entry name" value="ZN(II)2CYS6 TRANSCRIPTION FACTOR (EUROFUNG)"/>
    <property type="match status" value="1"/>
</dbReference>
<dbReference type="GO" id="GO:0008270">
    <property type="term" value="F:zinc ion binding"/>
    <property type="evidence" value="ECO:0007669"/>
    <property type="project" value="InterPro"/>
</dbReference>
<dbReference type="CDD" id="cd00067">
    <property type="entry name" value="GAL4"/>
    <property type="match status" value="1"/>
</dbReference>
<dbReference type="SUPFAM" id="SSF51735">
    <property type="entry name" value="NAD(P)-binding Rossmann-fold domains"/>
    <property type="match status" value="1"/>
</dbReference>
<dbReference type="SUPFAM" id="SSF57701">
    <property type="entry name" value="Zn2/Cys6 DNA-binding domain"/>
    <property type="match status" value="1"/>
</dbReference>
<dbReference type="InterPro" id="IPR057326">
    <property type="entry name" value="KR_dom"/>
</dbReference>
<feature type="region of interest" description="Disordered" evidence="4">
    <location>
        <begin position="507"/>
        <end position="538"/>
    </location>
</feature>
<dbReference type="SMART" id="SM00066">
    <property type="entry name" value="GAL4"/>
    <property type="match status" value="1"/>
</dbReference>
<feature type="region of interest" description="Disordered" evidence="4">
    <location>
        <begin position="1"/>
        <end position="24"/>
    </location>
</feature>
<feature type="region of interest" description="Disordered" evidence="4">
    <location>
        <begin position="283"/>
        <end position="346"/>
    </location>
</feature>
<reference evidence="6 7" key="1">
    <citation type="submission" date="2020-11" db="EMBL/GenBank/DDBJ databases">
        <title>Kefir isolates.</title>
        <authorList>
            <person name="Marcisauskas S."/>
            <person name="Kim Y."/>
            <person name="Blasche S."/>
        </authorList>
    </citation>
    <scope>NUCLEOTIDE SEQUENCE [LARGE SCALE GENOMIC DNA]</scope>
    <source>
        <strain evidence="6 7">KR</strain>
    </source>
</reference>
<keyword evidence="7" id="KW-1185">Reference proteome</keyword>